<evidence type="ECO:0000313" key="2">
    <source>
        <dbReference type="Proteomes" id="UP000294927"/>
    </source>
</evidence>
<reference evidence="1 2" key="1">
    <citation type="submission" date="2019-03" db="EMBL/GenBank/DDBJ databases">
        <title>Genomic Encyclopedia of Archaeal and Bacterial Type Strains, Phase II (KMG-II): from individual species to whole genera.</title>
        <authorList>
            <person name="Goeker M."/>
        </authorList>
    </citation>
    <scope>NUCLEOTIDE SEQUENCE [LARGE SCALE GENOMIC DNA]</scope>
    <source>
        <strain evidence="1 2">DSM 45499</strain>
    </source>
</reference>
<name>A0A4R7UQZ3_9PSEU</name>
<proteinExistence type="predicted"/>
<gene>
    <name evidence="1" type="ORF">CLV71_13527</name>
</gene>
<dbReference type="Pfam" id="PF05331">
    <property type="entry name" value="DUF742"/>
    <property type="match status" value="1"/>
</dbReference>
<dbReference type="Proteomes" id="UP000294927">
    <property type="component" value="Unassembled WGS sequence"/>
</dbReference>
<dbReference type="PANTHER" id="PTHR36221:SF1">
    <property type="entry name" value="DUF742 DOMAIN-CONTAINING PROTEIN"/>
    <property type="match status" value="1"/>
</dbReference>
<evidence type="ECO:0000313" key="1">
    <source>
        <dbReference type="EMBL" id="TDV35401.1"/>
    </source>
</evidence>
<sequence>MPDGEPTPEQSAERTAQLIMPWAGALVRPYAHTGGRTRSSHDLAIEALVSTSGPSVDVVIDEVLTTHHRRMIVDMCLRPRSVAEVAALLAVPLGVARVLLGDLAVAGVVVVHPTVGSTGDGAPNLEFMRRVLVGLRRL</sequence>
<dbReference type="PANTHER" id="PTHR36221">
    <property type="entry name" value="DUF742 DOMAIN-CONTAINING PROTEIN"/>
    <property type="match status" value="1"/>
</dbReference>
<dbReference type="EMBL" id="SOCP01000035">
    <property type="protein sequence ID" value="TDV35401.1"/>
    <property type="molecule type" value="Genomic_DNA"/>
</dbReference>
<dbReference type="AlphaFoldDB" id="A0A4R7UQZ3"/>
<organism evidence="1 2">
    <name type="scientific">Actinophytocola oryzae</name>
    <dbReference type="NCBI Taxonomy" id="502181"/>
    <lineage>
        <taxon>Bacteria</taxon>
        <taxon>Bacillati</taxon>
        <taxon>Actinomycetota</taxon>
        <taxon>Actinomycetes</taxon>
        <taxon>Pseudonocardiales</taxon>
        <taxon>Pseudonocardiaceae</taxon>
    </lineage>
</organism>
<keyword evidence="2" id="KW-1185">Reference proteome</keyword>
<accession>A0A4R7UQZ3</accession>
<dbReference type="InterPro" id="IPR007995">
    <property type="entry name" value="DUF742"/>
</dbReference>
<comment type="caution">
    <text evidence="1">The sequence shown here is derived from an EMBL/GenBank/DDBJ whole genome shotgun (WGS) entry which is preliminary data.</text>
</comment>
<protein>
    <submittedName>
        <fullName evidence="1">Uncharacterized protein DUF742</fullName>
    </submittedName>
</protein>